<keyword evidence="1" id="KW-0175">Coiled coil</keyword>
<dbReference type="Pfam" id="PF13166">
    <property type="entry name" value="AAA_13"/>
    <property type="match status" value="1"/>
</dbReference>
<dbReference type="PANTHER" id="PTHR32182:SF22">
    <property type="entry name" value="ATP-DEPENDENT ENDONUCLEASE, OLD FAMILY-RELATED"/>
    <property type="match status" value="1"/>
</dbReference>
<feature type="coiled-coil region" evidence="1">
    <location>
        <begin position="107"/>
        <end position="134"/>
    </location>
</feature>
<evidence type="ECO:0000313" key="3">
    <source>
        <dbReference type="EMBL" id="MFK9007431.1"/>
    </source>
</evidence>
<proteinExistence type="predicted"/>
<dbReference type="RefSeq" id="WP_406599412.1">
    <property type="nucleotide sequence ID" value="NZ_JBJHQF010000056.1"/>
</dbReference>
<dbReference type="PANTHER" id="PTHR32182">
    <property type="entry name" value="DNA REPLICATION AND REPAIR PROTEIN RECF"/>
    <property type="match status" value="1"/>
</dbReference>
<dbReference type="EMBL" id="JBJHQF010000056">
    <property type="protein sequence ID" value="MFK9007431.1"/>
    <property type="molecule type" value="Genomic_DNA"/>
</dbReference>
<gene>
    <name evidence="3" type="ORF">ACJEBJ_25215</name>
</gene>
<dbReference type="Proteomes" id="UP001623008">
    <property type="component" value="Unassembled WGS sequence"/>
</dbReference>
<evidence type="ECO:0000313" key="4">
    <source>
        <dbReference type="Proteomes" id="UP001623008"/>
    </source>
</evidence>
<dbReference type="InterPro" id="IPR026866">
    <property type="entry name" value="CR006_AAA"/>
</dbReference>
<reference evidence="3 4" key="1">
    <citation type="submission" date="2024-11" db="EMBL/GenBank/DDBJ databases">
        <authorList>
            <person name="Lucas J.A."/>
        </authorList>
    </citation>
    <scope>NUCLEOTIDE SEQUENCE [LARGE SCALE GENOMIC DNA]</scope>
    <source>
        <strain evidence="3 4">Z 7.15</strain>
    </source>
</reference>
<sequence length="753" mass="85609">MITGIGKIKGLGVYQNYNKPAGTQNFASKNLIYGWNYSGKTTLSRLFAQLESKTSNPDLNDCEFSFETADQTINEKNFQHCELTVRVFNSDFIRQNIHFEGGGFNPILILGKDSEEAEKKIEKLNTRIERSTATKKTINSKFDALKAEIARAKTSAAENIRQVLKITPYDARHLVNDVNIVGILDSQILSEEDLAYNFELAITPDSKKPSVVEQVFGKPSIEDLYKEASNILAATPSFSNTIKHLEDNPAIEHWVENGLHIHPLAGTCEFCGNEVTQARLETFRAHFSKDLSDHKKSVESLLSKIQANEFTLTLPNEAQFNHQYRDAYRNAAEPLPQAIKSFNQAVNTLARDTQSKIENLRKHLVPTTLTPGLAETITKAILAVNTVIKINNELAENFTKAKAEAHQKVKNHYIQQFIDKQEASGLERKKDRQVKRSERLEAYSTHLQLLINELQTLISHAQRGREKINDRLASMLGNTAVQIKVFTDTAGQERFQLVRKNGHIAKNLSDGERTAIAFSYFIIKLEELSPEKFKESVIYIDDPISSLDGNHIYQITSAINEIFFHKTQNAQGSETWTTTCKQLFISTHSFEFFNLLRELKPDGGNHAKLYLVNRINDDCSSFGNMPKSLSSYGSEYHFLFEKIYRFHESEDKANIELLMLPNAVRRFVELYTYSRIPSTQRETVDQRASELFGKEKSKSILKLLHTFSHGNTIDRLAGNNELIFLLEQTVKDLFEEIQNSDQRHWSALTKSLS</sequence>
<comment type="caution">
    <text evidence="3">The sequence shown here is derived from an EMBL/GenBank/DDBJ whole genome shotgun (WGS) entry which is preliminary data.</text>
</comment>
<dbReference type="SUPFAM" id="SSF52540">
    <property type="entry name" value="P-loop containing nucleoside triphosphate hydrolases"/>
    <property type="match status" value="1"/>
</dbReference>
<protein>
    <submittedName>
        <fullName evidence="3">AAA family ATPase</fullName>
    </submittedName>
</protein>
<accession>A0ABW8R6A4</accession>
<keyword evidence="4" id="KW-1185">Reference proteome</keyword>
<dbReference type="Gene3D" id="3.40.50.300">
    <property type="entry name" value="P-loop containing nucleotide triphosphate hydrolases"/>
    <property type="match status" value="1"/>
</dbReference>
<organism evidence="3 4">
    <name type="scientific">Pseudomonas pergaminensis</name>
    <dbReference type="NCBI Taxonomy" id="2853159"/>
    <lineage>
        <taxon>Bacteria</taxon>
        <taxon>Pseudomonadati</taxon>
        <taxon>Pseudomonadota</taxon>
        <taxon>Gammaproteobacteria</taxon>
        <taxon>Pseudomonadales</taxon>
        <taxon>Pseudomonadaceae</taxon>
        <taxon>Pseudomonas</taxon>
    </lineage>
</organism>
<evidence type="ECO:0000256" key="1">
    <source>
        <dbReference type="SAM" id="Coils"/>
    </source>
</evidence>
<feature type="domain" description="Protein CR006 P-loop" evidence="2">
    <location>
        <begin position="19"/>
        <end position="717"/>
    </location>
</feature>
<evidence type="ECO:0000259" key="2">
    <source>
        <dbReference type="Pfam" id="PF13166"/>
    </source>
</evidence>
<name>A0ABW8R6A4_9PSED</name>
<dbReference type="InterPro" id="IPR027417">
    <property type="entry name" value="P-loop_NTPase"/>
</dbReference>